<gene>
    <name evidence="1" type="ORF">M8818_003189</name>
</gene>
<organism evidence="1 2">
    <name type="scientific">Zalaria obscura</name>
    <dbReference type="NCBI Taxonomy" id="2024903"/>
    <lineage>
        <taxon>Eukaryota</taxon>
        <taxon>Fungi</taxon>
        <taxon>Dikarya</taxon>
        <taxon>Ascomycota</taxon>
        <taxon>Pezizomycotina</taxon>
        <taxon>Dothideomycetes</taxon>
        <taxon>Dothideomycetidae</taxon>
        <taxon>Dothideales</taxon>
        <taxon>Zalariaceae</taxon>
        <taxon>Zalaria</taxon>
    </lineage>
</organism>
<dbReference type="Proteomes" id="UP001320706">
    <property type="component" value="Unassembled WGS sequence"/>
</dbReference>
<name>A0ACC3SFB0_9PEZI</name>
<keyword evidence="2" id="KW-1185">Reference proteome</keyword>
<protein>
    <submittedName>
        <fullName evidence="1">Uncharacterized protein</fullName>
    </submittedName>
</protein>
<comment type="caution">
    <text evidence="1">The sequence shown here is derived from an EMBL/GenBank/DDBJ whole genome shotgun (WGS) entry which is preliminary data.</text>
</comment>
<evidence type="ECO:0000313" key="1">
    <source>
        <dbReference type="EMBL" id="KAK8211536.1"/>
    </source>
</evidence>
<dbReference type="EMBL" id="JAMKPW020000013">
    <property type="protein sequence ID" value="KAK8211536.1"/>
    <property type="molecule type" value="Genomic_DNA"/>
</dbReference>
<sequence>MDTAKRDPEIDGLEVADDIPLADDDTEMIGTSTDRRDMFRMNKVQEMRVHITDEVYLDNLLTNDLAVASIGLSNGGTAGLIYMCIVVWIGFLCIYTSMAEQGSMAPTAGGQYHWVSEFAPRKYQKQLSYVVGWLCVIGWQVSVASVGFLAGTQIQGLLVLNYPWYVFERWHGTLLVIAIVVFAGLFNTLLARQLPIIEGLTMIIHIGGFFGILIPLWVLSPQSDAHTIFTQFNNPGWSSTGTSCMVGILAAIALMLGSDSVAHMSEEIQNAPYILPRTMFWSTFFNGALGLIMVIGLGSASAM</sequence>
<proteinExistence type="predicted"/>
<reference evidence="1" key="1">
    <citation type="submission" date="2024-02" db="EMBL/GenBank/DDBJ databases">
        <title>Metagenome Assembled Genome of Zalaria obscura JY119.</title>
        <authorList>
            <person name="Vighnesh L."/>
            <person name="Jagadeeshwari U."/>
            <person name="Venkata Ramana C."/>
            <person name="Sasikala C."/>
        </authorList>
    </citation>
    <scope>NUCLEOTIDE SEQUENCE</scope>
    <source>
        <strain evidence="1">JY119</strain>
    </source>
</reference>
<accession>A0ACC3SFB0</accession>
<evidence type="ECO:0000313" key="2">
    <source>
        <dbReference type="Proteomes" id="UP001320706"/>
    </source>
</evidence>